<name>A0A0P7V886_SCLFO</name>
<evidence type="ECO:0000313" key="3">
    <source>
        <dbReference type="EMBL" id="KPP69387.1"/>
    </source>
</evidence>
<organism evidence="3 4">
    <name type="scientific">Scleropages formosus</name>
    <name type="common">Asian bonytongue</name>
    <name type="synonym">Osteoglossum formosum</name>
    <dbReference type="NCBI Taxonomy" id="113540"/>
    <lineage>
        <taxon>Eukaryota</taxon>
        <taxon>Metazoa</taxon>
        <taxon>Chordata</taxon>
        <taxon>Craniata</taxon>
        <taxon>Vertebrata</taxon>
        <taxon>Euteleostomi</taxon>
        <taxon>Actinopterygii</taxon>
        <taxon>Neopterygii</taxon>
        <taxon>Teleostei</taxon>
        <taxon>Osteoglossocephala</taxon>
        <taxon>Osteoglossomorpha</taxon>
        <taxon>Osteoglossiformes</taxon>
        <taxon>Osteoglossidae</taxon>
        <taxon>Scleropages</taxon>
    </lineage>
</organism>
<protein>
    <recommendedName>
        <fullName evidence="5">Secreted protein</fullName>
    </recommendedName>
</protein>
<sequence length="66" mass="6833">MSVGGCACPGLVLCCLIVDVHVVMLVVPLSAGCSSKSFKLYSPKEPPNGSAFPPFHPGTMLDRDVG</sequence>
<comment type="caution">
    <text evidence="3">The sequence shown here is derived from an EMBL/GenBank/DDBJ whole genome shotgun (WGS) entry which is preliminary data.</text>
</comment>
<dbReference type="Proteomes" id="UP000034805">
    <property type="component" value="Unassembled WGS sequence"/>
</dbReference>
<evidence type="ECO:0000256" key="1">
    <source>
        <dbReference type="SAM" id="MobiDB-lite"/>
    </source>
</evidence>
<feature type="region of interest" description="Disordered" evidence="1">
    <location>
        <begin position="44"/>
        <end position="66"/>
    </location>
</feature>
<gene>
    <name evidence="3" type="ORF">Z043_111863</name>
</gene>
<accession>A0A0P7V886</accession>
<dbReference type="EMBL" id="JARO02003980">
    <property type="protein sequence ID" value="KPP69387.1"/>
    <property type="molecule type" value="Genomic_DNA"/>
</dbReference>
<dbReference type="AlphaFoldDB" id="A0A0P7V886"/>
<evidence type="ECO:0000313" key="4">
    <source>
        <dbReference type="Proteomes" id="UP000034805"/>
    </source>
</evidence>
<keyword evidence="2" id="KW-0732">Signal</keyword>
<feature type="chain" id="PRO_5006143610" description="Secreted protein" evidence="2">
    <location>
        <begin position="26"/>
        <end position="66"/>
    </location>
</feature>
<proteinExistence type="predicted"/>
<reference evidence="3 4" key="1">
    <citation type="submission" date="2015-08" db="EMBL/GenBank/DDBJ databases">
        <title>The genome of the Asian arowana (Scleropages formosus).</title>
        <authorList>
            <person name="Tan M.H."/>
            <person name="Gan H.M."/>
            <person name="Croft L.J."/>
            <person name="Austin C.M."/>
        </authorList>
    </citation>
    <scope>NUCLEOTIDE SEQUENCE [LARGE SCALE GENOMIC DNA]</scope>
    <source>
        <strain evidence="3">Aro1</strain>
    </source>
</reference>
<feature type="signal peptide" evidence="2">
    <location>
        <begin position="1"/>
        <end position="25"/>
    </location>
</feature>
<evidence type="ECO:0008006" key="5">
    <source>
        <dbReference type="Google" id="ProtNLM"/>
    </source>
</evidence>
<evidence type="ECO:0000256" key="2">
    <source>
        <dbReference type="SAM" id="SignalP"/>
    </source>
</evidence>